<dbReference type="SMART" id="SM00275">
    <property type="entry name" value="G_alpha"/>
    <property type="match status" value="1"/>
</dbReference>
<evidence type="ECO:0000259" key="15">
    <source>
        <dbReference type="SMART" id="SM01155"/>
    </source>
</evidence>
<evidence type="ECO:0000256" key="13">
    <source>
        <dbReference type="PIRSR" id="PIRSR601019-2"/>
    </source>
</evidence>
<dbReference type="SUPFAM" id="SSF52540">
    <property type="entry name" value="P-loop containing nucleoside triphosphate hydrolases"/>
    <property type="match status" value="1"/>
</dbReference>
<keyword evidence="9 12" id="KW-0342">GTP-binding</keyword>
<feature type="binding site" evidence="13">
    <location>
        <position position="183"/>
    </location>
    <ligand>
        <name>Mg(2+)</name>
        <dbReference type="ChEBI" id="CHEBI:18420"/>
    </ligand>
</feature>
<accession>A0A9P8I8A4</accession>
<evidence type="ECO:0000313" key="17">
    <source>
        <dbReference type="Proteomes" id="UP000698800"/>
    </source>
</evidence>
<dbReference type="PANTHER" id="PTHR10218">
    <property type="entry name" value="GTP-BINDING PROTEIN ALPHA SUBUNIT"/>
    <property type="match status" value="1"/>
</dbReference>
<dbReference type="CDD" id="cd00066">
    <property type="entry name" value="G-alpha"/>
    <property type="match status" value="1"/>
</dbReference>
<dbReference type="GO" id="GO:0005834">
    <property type="term" value="C:heterotrimeric G-protein complex"/>
    <property type="evidence" value="ECO:0007669"/>
    <property type="project" value="InterPro"/>
</dbReference>
<dbReference type="AlphaFoldDB" id="A0A9P8I8A4"/>
<dbReference type="InterPro" id="IPR027417">
    <property type="entry name" value="P-loop_NTPase"/>
</dbReference>
<feature type="binding site" evidence="12">
    <location>
        <begin position="45"/>
        <end position="50"/>
    </location>
    <ligand>
        <name>GTP</name>
        <dbReference type="ChEBI" id="CHEBI:37565"/>
    </ligand>
</feature>
<dbReference type="GO" id="GO:0005737">
    <property type="term" value="C:cytoplasm"/>
    <property type="evidence" value="ECO:0007669"/>
    <property type="project" value="TreeGrafter"/>
</dbReference>
<evidence type="ECO:0000256" key="2">
    <source>
        <dbReference type="ARBA" id="ARBA00003069"/>
    </source>
</evidence>
<dbReference type="Pfam" id="PF08213">
    <property type="entry name" value="COX24_C"/>
    <property type="match status" value="1"/>
</dbReference>
<dbReference type="PRINTS" id="PR00318">
    <property type="entry name" value="GPROTEINA"/>
</dbReference>
<dbReference type="GO" id="GO:0007186">
    <property type="term" value="P:G protein-coupled receptor signaling pathway"/>
    <property type="evidence" value="ECO:0007669"/>
    <property type="project" value="InterPro"/>
</dbReference>
<dbReference type="Pfam" id="PF00503">
    <property type="entry name" value="G-alpha"/>
    <property type="match status" value="1"/>
</dbReference>
<dbReference type="SUPFAM" id="SSF47895">
    <property type="entry name" value="Transducin (alpha subunit), insertion domain"/>
    <property type="match status" value="1"/>
</dbReference>
<keyword evidence="10" id="KW-0807">Transducer</keyword>
<dbReference type="InterPro" id="IPR013177">
    <property type="entry name" value="Ribosomal_mS38_C"/>
</dbReference>
<evidence type="ECO:0000256" key="6">
    <source>
        <dbReference type="ARBA" id="ARBA00022741"/>
    </source>
</evidence>
<organism evidence="16 17">
    <name type="scientific">Glutinoglossum americanum</name>
    <dbReference type="NCBI Taxonomy" id="1670608"/>
    <lineage>
        <taxon>Eukaryota</taxon>
        <taxon>Fungi</taxon>
        <taxon>Dikarya</taxon>
        <taxon>Ascomycota</taxon>
        <taxon>Pezizomycotina</taxon>
        <taxon>Geoglossomycetes</taxon>
        <taxon>Geoglossales</taxon>
        <taxon>Geoglossaceae</taxon>
        <taxon>Glutinoglossum</taxon>
    </lineage>
</organism>
<dbReference type="PRINTS" id="PR01241">
    <property type="entry name" value="GPROTEINAFNG"/>
</dbReference>
<keyword evidence="6 12" id="KW-0547">Nucleotide-binding</keyword>
<protein>
    <recommendedName>
        <fullName evidence="11">Guanine nucleotide-binding protein alpha-2 subunit</fullName>
    </recommendedName>
</protein>
<evidence type="ECO:0000256" key="3">
    <source>
        <dbReference type="ARBA" id="ARBA00007976"/>
    </source>
</evidence>
<keyword evidence="5 13" id="KW-0479">Metal-binding</keyword>
<feature type="binding site" evidence="12">
    <location>
        <begin position="271"/>
        <end position="274"/>
    </location>
    <ligand>
        <name>GTP</name>
        <dbReference type="ChEBI" id="CHEBI:37565"/>
    </ligand>
</feature>
<feature type="binding site" evidence="13">
    <location>
        <position position="49"/>
    </location>
    <ligand>
        <name>Mg(2+)</name>
        <dbReference type="ChEBI" id="CHEBI:18420"/>
    </ligand>
</feature>
<evidence type="ECO:0000256" key="4">
    <source>
        <dbReference type="ARBA" id="ARBA00011356"/>
    </source>
</evidence>
<sequence length="571" mass="64932">MCLGVGGSGDDDLDASRNREIDRMIRADEKKMSREIKLLLLGAGESGKSTILKQMRLLYASGFSKNEREDYRCIIFSNILNAFKILVEAMEQLEIPLENRENEKYLPLIALDRDLDHGERFPIEYLKPLKSMWADAGLKRAVEKGNEFALHDNLTYFFQDIDRLFEKYYTPTDQDILRSRLKTTGITETIFELGVLTYRMFDVGGQRSERKKWIHCFENVNCLMFLVAISGYDQCLVEDKDGNQMQEALMLFESIANSQWFSRSSLILFLNKIDLFREKLLLSPIPNYFPDYIGDHTDPKLASKFFQTKFKGLNRNPAKARTTPNVAVSAFFSLYRPISVTSSVPTVGTNSSFDTIFDSRSKPSVKPSQVISTLSSAVDSLGAAQQQGEAYEDNAEHDLRSAIPAASVSNNGSADVVRHLDGVPNDSPLHFPGDMLSGRFRPFNPPPPPTPMVTSKTAPTEETSSEQKSYSTVLTILESTLPNGSKTYNVTTSPIVATDSEHASEAVPHPVRFLGRMLERQERWEEYRSGRDVDGMWAISVKRQRKLKMKKFKYKKLMRKTRNLRRRLDRN</sequence>
<dbReference type="EMBL" id="JAGHQL010000009">
    <property type="protein sequence ID" value="KAH0545149.1"/>
    <property type="molecule type" value="Genomic_DNA"/>
</dbReference>
<gene>
    <name evidence="16" type="ORF">FGG08_000761</name>
</gene>
<dbReference type="GO" id="GO:0031683">
    <property type="term" value="F:G-protein beta/gamma-subunit complex binding"/>
    <property type="evidence" value="ECO:0007669"/>
    <property type="project" value="InterPro"/>
</dbReference>
<feature type="binding site" evidence="12">
    <location>
        <begin position="202"/>
        <end position="206"/>
    </location>
    <ligand>
        <name>GTP</name>
        <dbReference type="ChEBI" id="CHEBI:37565"/>
    </ligand>
</feature>
<feature type="binding site" evidence="12">
    <location>
        <begin position="177"/>
        <end position="183"/>
    </location>
    <ligand>
        <name>GTP</name>
        <dbReference type="ChEBI" id="CHEBI:37565"/>
    </ligand>
</feature>
<evidence type="ECO:0000256" key="9">
    <source>
        <dbReference type="ARBA" id="ARBA00023134"/>
    </source>
</evidence>
<dbReference type="FunFam" id="1.10.400.10:FF:000009">
    <property type="entry name" value="Guanine nucleotide-binding protein G(O) subunit alpha"/>
    <property type="match status" value="1"/>
</dbReference>
<evidence type="ECO:0000256" key="12">
    <source>
        <dbReference type="PIRSR" id="PIRSR601019-1"/>
    </source>
</evidence>
<comment type="similarity">
    <text evidence="3">Belongs to the G-alpha family. G(q) subfamily.</text>
</comment>
<keyword evidence="8 13" id="KW-0460">Magnesium</keyword>
<evidence type="ECO:0000256" key="10">
    <source>
        <dbReference type="ARBA" id="ARBA00023224"/>
    </source>
</evidence>
<dbReference type="InterPro" id="IPR001019">
    <property type="entry name" value="Gprotein_alpha_su"/>
</dbReference>
<comment type="cofactor">
    <cofactor evidence="1">
        <name>Mg(2+)</name>
        <dbReference type="ChEBI" id="CHEBI:18420"/>
    </cofactor>
</comment>
<dbReference type="InterPro" id="IPR011025">
    <property type="entry name" value="GproteinA_insert"/>
</dbReference>
<dbReference type="GO" id="GO:0000750">
    <property type="term" value="P:pheromone-dependent signal transduction involved in conjugation with cellular fusion"/>
    <property type="evidence" value="ECO:0007669"/>
    <property type="project" value="TreeGrafter"/>
</dbReference>
<dbReference type="OrthoDB" id="5817230at2759"/>
<dbReference type="SMART" id="SM01155">
    <property type="entry name" value="DUF1713"/>
    <property type="match status" value="1"/>
</dbReference>
<comment type="subunit">
    <text evidence="4">G proteins are composed of 3 units; alpha, beta and gamma. The alpha chain contains the guanine nucleotide binding site.</text>
</comment>
<dbReference type="GO" id="GO:0003924">
    <property type="term" value="F:GTPase activity"/>
    <property type="evidence" value="ECO:0007669"/>
    <property type="project" value="InterPro"/>
</dbReference>
<dbReference type="GO" id="GO:0046872">
    <property type="term" value="F:metal ion binding"/>
    <property type="evidence" value="ECO:0007669"/>
    <property type="project" value="UniProtKB-KW"/>
</dbReference>
<evidence type="ECO:0000256" key="8">
    <source>
        <dbReference type="ARBA" id="ARBA00022842"/>
    </source>
</evidence>
<feature type="compositionally biased region" description="Polar residues" evidence="14">
    <location>
        <begin position="452"/>
        <end position="470"/>
    </location>
</feature>
<dbReference type="Proteomes" id="UP000698800">
    <property type="component" value="Unassembled WGS sequence"/>
</dbReference>
<dbReference type="PROSITE" id="PS51882">
    <property type="entry name" value="G_ALPHA"/>
    <property type="match status" value="1"/>
</dbReference>
<evidence type="ECO:0000256" key="14">
    <source>
        <dbReference type="SAM" id="MobiDB-lite"/>
    </source>
</evidence>
<dbReference type="GO" id="GO:0005525">
    <property type="term" value="F:GTP binding"/>
    <property type="evidence" value="ECO:0007669"/>
    <property type="project" value="UniProtKB-KW"/>
</dbReference>
<evidence type="ECO:0000256" key="5">
    <source>
        <dbReference type="ARBA" id="ARBA00022723"/>
    </source>
</evidence>
<keyword evidence="17" id="KW-1185">Reference proteome</keyword>
<evidence type="ECO:0000256" key="7">
    <source>
        <dbReference type="ARBA" id="ARBA00022801"/>
    </source>
</evidence>
<evidence type="ECO:0000256" key="11">
    <source>
        <dbReference type="ARBA" id="ARBA00074402"/>
    </source>
</evidence>
<dbReference type="FunFam" id="3.40.50.300:FF:000692">
    <property type="entry name" value="Guanine nucleotide-binding protein subunit alpha"/>
    <property type="match status" value="2"/>
</dbReference>
<dbReference type="PANTHER" id="PTHR10218:SF242">
    <property type="entry name" value="GUANINE NUCLEOTIDE-BINDING PROTEIN ALPHA-1 SUBUNIT"/>
    <property type="match status" value="1"/>
</dbReference>
<reference evidence="16" key="1">
    <citation type="submission" date="2021-03" db="EMBL/GenBank/DDBJ databases">
        <title>Comparative genomics and phylogenomic investigation of the class Geoglossomycetes provide insights into ecological specialization and systematics.</title>
        <authorList>
            <person name="Melie T."/>
            <person name="Pirro S."/>
            <person name="Miller A.N."/>
            <person name="Quandt A."/>
        </authorList>
    </citation>
    <scope>NUCLEOTIDE SEQUENCE</scope>
    <source>
        <strain evidence="16">GBOQ0MN5Z8</strain>
    </source>
</reference>
<feature type="domain" description="Ribosomal protein mS38 C-terminal" evidence="15">
    <location>
        <begin position="537"/>
        <end position="570"/>
    </location>
</feature>
<proteinExistence type="inferred from homology"/>
<dbReference type="Gene3D" id="3.40.50.300">
    <property type="entry name" value="P-loop containing nucleotide triphosphate hydrolases"/>
    <property type="match status" value="1"/>
</dbReference>
<comment type="function">
    <text evidence="2">Guanine nucleotide-binding proteins (G proteins) are involved as modulators or transducers in various transmembrane signaling systems.</text>
</comment>
<dbReference type="GO" id="GO:0001664">
    <property type="term" value="F:G protein-coupled receptor binding"/>
    <property type="evidence" value="ECO:0007669"/>
    <property type="project" value="InterPro"/>
</dbReference>
<keyword evidence="7" id="KW-0378">Hydrolase</keyword>
<comment type="caution">
    <text evidence="16">The sequence shown here is derived from an EMBL/GenBank/DDBJ whole genome shotgun (WGS) entry which is preliminary data.</text>
</comment>
<dbReference type="Gene3D" id="1.10.400.10">
    <property type="entry name" value="GI Alpha 1, domain 2-like"/>
    <property type="match status" value="1"/>
</dbReference>
<evidence type="ECO:0000256" key="1">
    <source>
        <dbReference type="ARBA" id="ARBA00001946"/>
    </source>
</evidence>
<evidence type="ECO:0000313" key="16">
    <source>
        <dbReference type="EMBL" id="KAH0545149.1"/>
    </source>
</evidence>
<dbReference type="InterPro" id="IPR002975">
    <property type="entry name" value="Fungi_Gprotein_alpha"/>
</dbReference>
<feature type="region of interest" description="Disordered" evidence="14">
    <location>
        <begin position="442"/>
        <end position="470"/>
    </location>
</feature>
<name>A0A9P8I8A4_9PEZI</name>